<dbReference type="PROSITE" id="PS50942">
    <property type="entry name" value="ENTH"/>
    <property type="match status" value="1"/>
</dbReference>
<dbReference type="InterPro" id="IPR019337">
    <property type="entry name" value="Telomere_length_regulation_dom"/>
</dbReference>
<dbReference type="SMART" id="SM00273">
    <property type="entry name" value="ENTH"/>
    <property type="match status" value="1"/>
</dbReference>
<feature type="compositionally biased region" description="Acidic residues" evidence="4">
    <location>
        <begin position="249"/>
        <end position="261"/>
    </location>
</feature>
<dbReference type="GO" id="GO:0005829">
    <property type="term" value="C:cytosol"/>
    <property type="evidence" value="ECO:0007669"/>
    <property type="project" value="TreeGrafter"/>
</dbReference>
<dbReference type="InterPro" id="IPR013809">
    <property type="entry name" value="ENTH"/>
</dbReference>
<dbReference type="EMBL" id="GL445476">
    <property type="protein sequence ID" value="EFN89528.1"/>
    <property type="molecule type" value="Genomic_DNA"/>
</dbReference>
<feature type="region of interest" description="Disordered" evidence="4">
    <location>
        <begin position="1049"/>
        <end position="1120"/>
    </location>
</feature>
<dbReference type="OMA" id="WRRTYKC"/>
<dbReference type="Pfam" id="PF25320">
    <property type="entry name" value="TELO2_ARM"/>
    <property type="match status" value="1"/>
</dbReference>
<feature type="compositionally biased region" description="Basic and acidic residues" evidence="4">
    <location>
        <begin position="263"/>
        <end position="277"/>
    </location>
</feature>
<dbReference type="PANTHER" id="PTHR15830">
    <property type="entry name" value="TELOMERE LENGTH REGULATION PROTEIN TEL2 FAMILY MEMBER"/>
    <property type="match status" value="1"/>
</dbReference>
<dbReference type="InParanoid" id="E2B452"/>
<evidence type="ECO:0000256" key="1">
    <source>
        <dbReference type="ARBA" id="ARBA00004496"/>
    </source>
</evidence>
<dbReference type="InterPro" id="IPR051970">
    <property type="entry name" value="TEL2_Regulation"/>
</dbReference>
<dbReference type="Pfam" id="PF01417">
    <property type="entry name" value="ENTH"/>
    <property type="match status" value="1"/>
</dbReference>
<dbReference type="Gene3D" id="1.25.40.720">
    <property type="entry name" value="Telomere length regulation protein 2, C-terminal domain"/>
    <property type="match status" value="2"/>
</dbReference>
<dbReference type="InterPro" id="IPR008942">
    <property type="entry name" value="ENTH_VHS"/>
</dbReference>
<dbReference type="Gene3D" id="1.25.40.90">
    <property type="match status" value="1"/>
</dbReference>
<comment type="subcellular location">
    <subcellularLocation>
        <location evidence="1">Cytoplasm</location>
    </subcellularLocation>
</comment>
<dbReference type="GO" id="GO:0042162">
    <property type="term" value="F:telomeric DNA binding"/>
    <property type="evidence" value="ECO:0007669"/>
    <property type="project" value="TreeGrafter"/>
</dbReference>
<dbReference type="FunFam" id="1.25.40.90:FF:000006">
    <property type="entry name" value="Clathrin interactor 1"/>
    <property type="match status" value="1"/>
</dbReference>
<dbReference type="GO" id="GO:0051879">
    <property type="term" value="F:Hsp90 protein binding"/>
    <property type="evidence" value="ECO:0007669"/>
    <property type="project" value="TreeGrafter"/>
</dbReference>
<organism evidence="7">
    <name type="scientific">Harpegnathos saltator</name>
    <name type="common">Jerdon's jumping ant</name>
    <dbReference type="NCBI Taxonomy" id="610380"/>
    <lineage>
        <taxon>Eukaryota</taxon>
        <taxon>Metazoa</taxon>
        <taxon>Ecdysozoa</taxon>
        <taxon>Arthropoda</taxon>
        <taxon>Hexapoda</taxon>
        <taxon>Insecta</taxon>
        <taxon>Pterygota</taxon>
        <taxon>Neoptera</taxon>
        <taxon>Endopterygota</taxon>
        <taxon>Hymenoptera</taxon>
        <taxon>Apocrita</taxon>
        <taxon>Aculeata</taxon>
        <taxon>Formicoidea</taxon>
        <taxon>Formicidae</taxon>
        <taxon>Ponerinae</taxon>
        <taxon>Ponerini</taxon>
        <taxon>Harpegnathos</taxon>
    </lineage>
</organism>
<name>E2B452_HARSA</name>
<evidence type="ECO:0000313" key="6">
    <source>
        <dbReference type="EMBL" id="EFN89528.1"/>
    </source>
</evidence>
<dbReference type="CDD" id="cd16989">
    <property type="entry name" value="ENTH_EpsinR"/>
    <property type="match status" value="1"/>
</dbReference>
<keyword evidence="7" id="KW-1185">Reference proteome</keyword>
<evidence type="ECO:0000256" key="2">
    <source>
        <dbReference type="ARBA" id="ARBA00006133"/>
    </source>
</evidence>
<keyword evidence="3" id="KW-0963">Cytoplasm</keyword>
<feature type="compositionally biased region" description="Low complexity" evidence="4">
    <location>
        <begin position="285"/>
        <end position="301"/>
    </location>
</feature>
<dbReference type="SUPFAM" id="SSF48464">
    <property type="entry name" value="ENTH/VHS domain"/>
    <property type="match status" value="1"/>
</dbReference>
<evidence type="ECO:0000256" key="4">
    <source>
        <dbReference type="SAM" id="MobiDB-lite"/>
    </source>
</evidence>
<dbReference type="Proteomes" id="UP000008237">
    <property type="component" value="Unassembled WGS sequence"/>
</dbReference>
<dbReference type="STRING" id="610380.E2B452"/>
<dbReference type="InterPro" id="IPR057348">
    <property type="entry name" value="TELO2_ARM"/>
</dbReference>
<feature type="compositionally biased region" description="Basic and acidic residues" evidence="4">
    <location>
        <begin position="236"/>
        <end position="246"/>
    </location>
</feature>
<accession>E2B452</accession>
<comment type="similarity">
    <text evidence="2">Belongs to the TEL2 family.</text>
</comment>
<evidence type="ECO:0000256" key="3">
    <source>
        <dbReference type="ARBA" id="ARBA00022490"/>
    </source>
</evidence>
<dbReference type="OrthoDB" id="4033880at2759"/>
<dbReference type="FunCoup" id="E2B452">
    <property type="interactions" value="465"/>
</dbReference>
<gene>
    <name evidence="6" type="ORF">EAI_01108</name>
</gene>
<reference evidence="6 7" key="1">
    <citation type="journal article" date="2010" name="Science">
        <title>Genomic comparison of the ants Camponotus floridanus and Harpegnathos saltator.</title>
        <authorList>
            <person name="Bonasio R."/>
            <person name="Zhang G."/>
            <person name="Ye C."/>
            <person name="Mutti N.S."/>
            <person name="Fang X."/>
            <person name="Qin N."/>
            <person name="Donahue G."/>
            <person name="Yang P."/>
            <person name="Li Q."/>
            <person name="Li C."/>
            <person name="Zhang P."/>
            <person name="Huang Z."/>
            <person name="Berger S.L."/>
            <person name="Reinberg D."/>
            <person name="Wang J."/>
            <person name="Liebig J."/>
        </authorList>
    </citation>
    <scope>NUCLEOTIDE SEQUENCE [LARGE SCALE GENOMIC DNA]</scope>
    <source>
        <strain evidence="6 7">R22 G/1</strain>
    </source>
</reference>
<feature type="domain" description="ENTH" evidence="5">
    <location>
        <begin position="58"/>
        <end position="191"/>
    </location>
</feature>
<sequence>MMNMWKVRELMDKATHTASYLLHFMRFALDQRSRFDAMHCFCTNMSKNLADALRYSTNVVMNYTETEAKVREATNDDAWGPTGAMMQELAQATFTYEQFPEVMSMLWKRMLQENKRNWRRTYKSLLLLNYLVRNGSERVVTSSREHIYDLRSLENYTFIDEFGKDQGINIRHKVRELIDFIQDDDKLREERKKAKKNKDKYVGLSSEAMGMRFGGGERWMDSPKWNKSSVEAYNDWDKDSRGKGFEDMNNSDDGEREDSDNDTSPKKSGREYRDTMDNIHQIGKSTQISIPSTTSSPVRTTRPIKKVDLGAAANYGKEQSSNSISTQQSNNLSSPINQQKTKNDILNEIFESQSDNSGRLDDDDFNPRANTQSYIQPQNTNLDFGDFTSAFNNSLTNVKSKDSNNDEFADFTSAFNNTVTISNPPSQPQSQIGLIGVTILGVNSSTTNNANTIYANTQTAFIGSDVAMQNSKMSNDLFDSLSPQTLNNQTMNNNTVSLNTDLLSDLDSLNAPAMRLTDGRISNPSNSNIFMGISNVPSNTINYSAYKNEENITAVESIAVALLEVLCAVRRIKSRSNLEKIRASLANYVTLLPGTITPQKYMGVDDGAEVDVTTYGRILERTIDIFDRNWPLERDDCLDPLIIKLMVVDGATLPMLSESLRRLTIALSRSEDERKTCAISTILQDLLKSDAIFSAIVNTCRVQRVHCLSLEVELDQAWQSTMQILVSLPSRVANKMRLDTPKLYTPQVYVRLLYFHVCRAMHFVNDSWYTCDIKPKINILSSLISKILITSKPTYDATCLIDVFKEWCYENIKNEKRLVRSVLRELDSTAVEHMATLFLKHSEPKYGVRPVFGDLLTTPHWKYVLTTKIPFMRHYKDESLMFNLISYLSSCEDQDALPELMMKLINVWADSSIMNHTPVEQHEYISRLVILSVRVCKNRLKQSMKEQCRQLLLVGVSVHLESTDIYVRAMGMITAEICTNCLSENDMSQLAFDYEGMPARMQQLVESLKHLHAPTVCELSDGLTSNVDDVDTAVDKKIRKLVADILPSLQTESNGETEDHPNSSTNVTKEEKSNDLEVTSNVQDNTQDSSQGDEDDESEVDSDDDLVPYDMNEEQDKPVSKWRPMYLRDLRDNLTDERTFSNPDVFSESMSVCEELIRTQLPNDDASFAVELLELLVTLRQQSYMENFEDIVFRCCVEIVVVRPKECAKFLCMQFYEDAGKYSLSHRLLFLDVLSESAKRLSQIKLEDTTKSNTENTKLVKRKKSISSPVSVFIDMTKARKTQELYYEDVEDLRRLPNSQGTDWREIIEKRIESHTRRFAHQSKIPKASVNRFANVASSFLYPLLYGFGRPQESGKLQGLKIYADQENILLLRYLKTLSVMMRAAENCPLALKVAKEILELTWTLRNHNEAAARFAVVECVVSVLVSLPKDGIGELLDMLLEIREWLLLTQNVIYGEHDAKCRELNAAVMRYVDAIIGSVLS</sequence>
<evidence type="ECO:0000259" key="5">
    <source>
        <dbReference type="PROSITE" id="PS50942"/>
    </source>
</evidence>
<feature type="compositionally biased region" description="Acidic residues" evidence="4">
    <location>
        <begin position="1091"/>
        <end position="1113"/>
    </location>
</feature>
<dbReference type="InterPro" id="IPR038528">
    <property type="entry name" value="TEL2_C_sf"/>
</dbReference>
<feature type="region of interest" description="Disordered" evidence="4">
    <location>
        <begin position="316"/>
        <end position="337"/>
    </location>
</feature>
<dbReference type="GO" id="GO:0051083">
    <property type="term" value="P:'de novo' cotranslational protein folding"/>
    <property type="evidence" value="ECO:0007669"/>
    <property type="project" value="TreeGrafter"/>
</dbReference>
<protein>
    <submittedName>
        <fullName evidence="6">Clathrin interactor 1</fullName>
    </submittedName>
</protein>
<feature type="compositionally biased region" description="Low complexity" evidence="4">
    <location>
        <begin position="319"/>
        <end position="334"/>
    </location>
</feature>
<dbReference type="Pfam" id="PF10193">
    <property type="entry name" value="Telomere_reg-2"/>
    <property type="match status" value="1"/>
</dbReference>
<feature type="region of interest" description="Disordered" evidence="4">
    <location>
        <begin position="236"/>
        <end position="304"/>
    </location>
</feature>
<feature type="compositionally biased region" description="Polar residues" evidence="4">
    <location>
        <begin position="1076"/>
        <end position="1087"/>
    </location>
</feature>
<evidence type="ECO:0000313" key="7">
    <source>
        <dbReference type="Proteomes" id="UP000008237"/>
    </source>
</evidence>
<dbReference type="PANTHER" id="PTHR15830:SF10">
    <property type="entry name" value="TELOMERE LENGTH REGULATION PROTEIN TEL2 HOMOLOG"/>
    <property type="match status" value="1"/>
</dbReference>
<proteinExistence type="inferred from homology"/>